<evidence type="ECO:0000313" key="2">
    <source>
        <dbReference type="EMBL" id="OWK30800.1"/>
    </source>
</evidence>
<feature type="transmembrane region" description="Helical" evidence="1">
    <location>
        <begin position="127"/>
        <end position="147"/>
    </location>
</feature>
<feature type="transmembrane region" description="Helical" evidence="1">
    <location>
        <begin position="93"/>
        <end position="111"/>
    </location>
</feature>
<dbReference type="RefSeq" id="WP_140418433.1">
    <property type="nucleotide sequence ID" value="NZ_NBBJ01000002.1"/>
</dbReference>
<feature type="transmembrane region" description="Helical" evidence="1">
    <location>
        <begin position="69"/>
        <end position="86"/>
    </location>
</feature>
<comment type="caution">
    <text evidence="2">The sequence shown here is derived from an EMBL/GenBank/DDBJ whole genome shotgun (WGS) entry which is preliminary data.</text>
</comment>
<dbReference type="AlphaFoldDB" id="A0A245ZM31"/>
<dbReference type="OrthoDB" id="7584484at2"/>
<name>A0A245ZM31_9SPHN</name>
<dbReference type="EMBL" id="NBBJ01000002">
    <property type="protein sequence ID" value="OWK30800.1"/>
    <property type="molecule type" value="Genomic_DNA"/>
</dbReference>
<keyword evidence="1" id="KW-0472">Membrane</keyword>
<proteinExistence type="predicted"/>
<reference evidence="2 3" key="1">
    <citation type="submission" date="2017-03" db="EMBL/GenBank/DDBJ databases">
        <title>Genome sequence of Sphingomonas mucosissima DSM 17494.</title>
        <authorList>
            <person name="Poehlein A."/>
            <person name="Wuebbeler J.H."/>
            <person name="Steinbuechel A."/>
            <person name="Daniel R."/>
        </authorList>
    </citation>
    <scope>NUCLEOTIDE SEQUENCE [LARGE SCALE GENOMIC DNA]</scope>
    <source>
        <strain evidence="2 3">DSM 17494</strain>
    </source>
</reference>
<organism evidence="2 3">
    <name type="scientific">Sphingomonas mucosissima</name>
    <dbReference type="NCBI Taxonomy" id="370959"/>
    <lineage>
        <taxon>Bacteria</taxon>
        <taxon>Pseudomonadati</taxon>
        <taxon>Pseudomonadota</taxon>
        <taxon>Alphaproteobacteria</taxon>
        <taxon>Sphingomonadales</taxon>
        <taxon>Sphingomonadaceae</taxon>
        <taxon>Sphingomonas</taxon>
    </lineage>
</organism>
<keyword evidence="1" id="KW-0812">Transmembrane</keyword>
<gene>
    <name evidence="2" type="ORF">SPMU_17890</name>
</gene>
<keyword evidence="3" id="KW-1185">Reference proteome</keyword>
<keyword evidence="1" id="KW-1133">Transmembrane helix</keyword>
<evidence type="ECO:0000313" key="3">
    <source>
        <dbReference type="Proteomes" id="UP000197783"/>
    </source>
</evidence>
<protein>
    <submittedName>
        <fullName evidence="2">Uncharacterized protein</fullName>
    </submittedName>
</protein>
<accession>A0A245ZM31</accession>
<sequence>MTNQERYFRPTCGHSEASLSYDMADVRQRALSVALFALALVIGTIVSVGERVVFAISLNRAVDLSEAGVIASNAVLTAFPFFYLAVRNSVRALPWLLGIMLTLAATGWWLSKGIAYQKAPDGSGVDMFGAMIMFLAPFAITAIVGFADTRKTRG</sequence>
<feature type="transmembrane region" description="Helical" evidence="1">
    <location>
        <begin position="30"/>
        <end position="49"/>
    </location>
</feature>
<dbReference type="Proteomes" id="UP000197783">
    <property type="component" value="Unassembled WGS sequence"/>
</dbReference>
<evidence type="ECO:0000256" key="1">
    <source>
        <dbReference type="SAM" id="Phobius"/>
    </source>
</evidence>